<dbReference type="EMBL" id="CM042013">
    <property type="protein sequence ID" value="KAI3740464.1"/>
    <property type="molecule type" value="Genomic_DNA"/>
</dbReference>
<dbReference type="Proteomes" id="UP001055811">
    <property type="component" value="Linkage Group LG05"/>
</dbReference>
<organism evidence="1 2">
    <name type="scientific">Cichorium intybus</name>
    <name type="common">Chicory</name>
    <dbReference type="NCBI Taxonomy" id="13427"/>
    <lineage>
        <taxon>Eukaryota</taxon>
        <taxon>Viridiplantae</taxon>
        <taxon>Streptophyta</taxon>
        <taxon>Embryophyta</taxon>
        <taxon>Tracheophyta</taxon>
        <taxon>Spermatophyta</taxon>
        <taxon>Magnoliopsida</taxon>
        <taxon>eudicotyledons</taxon>
        <taxon>Gunneridae</taxon>
        <taxon>Pentapetalae</taxon>
        <taxon>asterids</taxon>
        <taxon>campanulids</taxon>
        <taxon>Asterales</taxon>
        <taxon>Asteraceae</taxon>
        <taxon>Cichorioideae</taxon>
        <taxon>Cichorieae</taxon>
        <taxon>Cichoriinae</taxon>
        <taxon>Cichorium</taxon>
    </lineage>
</organism>
<accession>A0ACB9D1M1</accession>
<evidence type="ECO:0000313" key="1">
    <source>
        <dbReference type="EMBL" id="KAI3740464.1"/>
    </source>
</evidence>
<proteinExistence type="predicted"/>
<comment type="caution">
    <text evidence="1">The sequence shown here is derived from an EMBL/GenBank/DDBJ whole genome shotgun (WGS) entry which is preliminary data.</text>
</comment>
<evidence type="ECO:0000313" key="2">
    <source>
        <dbReference type="Proteomes" id="UP001055811"/>
    </source>
</evidence>
<name>A0ACB9D1M1_CICIN</name>
<reference evidence="2" key="1">
    <citation type="journal article" date="2022" name="Mol. Ecol. Resour.">
        <title>The genomes of chicory, endive, great burdock and yacon provide insights into Asteraceae palaeo-polyploidization history and plant inulin production.</title>
        <authorList>
            <person name="Fan W."/>
            <person name="Wang S."/>
            <person name="Wang H."/>
            <person name="Wang A."/>
            <person name="Jiang F."/>
            <person name="Liu H."/>
            <person name="Zhao H."/>
            <person name="Xu D."/>
            <person name="Zhang Y."/>
        </authorList>
    </citation>
    <scope>NUCLEOTIDE SEQUENCE [LARGE SCALE GENOMIC DNA]</scope>
    <source>
        <strain evidence="2">cv. Punajuju</strain>
    </source>
</reference>
<gene>
    <name evidence="1" type="ORF">L2E82_30896</name>
</gene>
<keyword evidence="2" id="KW-1185">Reference proteome</keyword>
<protein>
    <submittedName>
        <fullName evidence="1">Uncharacterized protein</fullName>
    </submittedName>
</protein>
<sequence>MGDFFTAIQKYFCCCIDVADEELLTNQTQTGNQSRLPPTDFTAIVGVSGRNPPAPVTTATDLAVSSSPDL</sequence>
<reference evidence="1 2" key="2">
    <citation type="journal article" date="2022" name="Mol. Ecol. Resour.">
        <title>The genomes of chicory, endive, great burdock and yacon provide insights into Asteraceae paleo-polyploidization history and plant inulin production.</title>
        <authorList>
            <person name="Fan W."/>
            <person name="Wang S."/>
            <person name="Wang H."/>
            <person name="Wang A."/>
            <person name="Jiang F."/>
            <person name="Liu H."/>
            <person name="Zhao H."/>
            <person name="Xu D."/>
            <person name="Zhang Y."/>
        </authorList>
    </citation>
    <scope>NUCLEOTIDE SEQUENCE [LARGE SCALE GENOMIC DNA]</scope>
    <source>
        <strain evidence="2">cv. Punajuju</strain>
        <tissue evidence="1">Leaves</tissue>
    </source>
</reference>